<feature type="signal peptide" evidence="1">
    <location>
        <begin position="1"/>
        <end position="29"/>
    </location>
</feature>
<name>A0A2T1BYF5_9CYAN</name>
<evidence type="ECO:0000313" key="3">
    <source>
        <dbReference type="Proteomes" id="UP000238762"/>
    </source>
</evidence>
<accession>A0A2T1BYF5</accession>
<reference evidence="2 3" key="1">
    <citation type="submission" date="2018-02" db="EMBL/GenBank/DDBJ databases">
        <authorList>
            <person name="Cohen D.B."/>
            <person name="Kent A.D."/>
        </authorList>
    </citation>
    <scope>NUCLEOTIDE SEQUENCE [LARGE SCALE GENOMIC DNA]</scope>
    <source>
        <strain evidence="2 3">CCAP 1448/3</strain>
    </source>
</reference>
<feature type="chain" id="PRO_5015624417" description="PEP-CTERM sorting domain-containing protein" evidence="1">
    <location>
        <begin position="30"/>
        <end position="139"/>
    </location>
</feature>
<evidence type="ECO:0000313" key="2">
    <source>
        <dbReference type="EMBL" id="PSB01065.1"/>
    </source>
</evidence>
<keyword evidence="1" id="KW-0732">Signal</keyword>
<gene>
    <name evidence="2" type="ORF">C7B64_20290</name>
</gene>
<keyword evidence="3" id="KW-1185">Reference proteome</keyword>
<protein>
    <recommendedName>
        <fullName evidence="4">PEP-CTERM sorting domain-containing protein</fullName>
    </recommendedName>
</protein>
<dbReference type="EMBL" id="PVWJ01000134">
    <property type="protein sequence ID" value="PSB01065.1"/>
    <property type="molecule type" value="Genomic_DNA"/>
</dbReference>
<reference evidence="2 3" key="2">
    <citation type="submission" date="2018-03" db="EMBL/GenBank/DDBJ databases">
        <title>The ancient ancestry and fast evolution of plastids.</title>
        <authorList>
            <person name="Moore K.R."/>
            <person name="Magnabosco C."/>
            <person name="Momper L."/>
            <person name="Gold D.A."/>
            <person name="Bosak T."/>
            <person name="Fournier G.P."/>
        </authorList>
    </citation>
    <scope>NUCLEOTIDE SEQUENCE [LARGE SCALE GENOMIC DNA]</scope>
    <source>
        <strain evidence="2 3">CCAP 1448/3</strain>
    </source>
</reference>
<comment type="caution">
    <text evidence="2">The sequence shown here is derived from an EMBL/GenBank/DDBJ whole genome shotgun (WGS) entry which is preliminary data.</text>
</comment>
<organism evidence="2 3">
    <name type="scientific">Merismopedia glauca CCAP 1448/3</name>
    <dbReference type="NCBI Taxonomy" id="1296344"/>
    <lineage>
        <taxon>Bacteria</taxon>
        <taxon>Bacillati</taxon>
        <taxon>Cyanobacteriota</taxon>
        <taxon>Cyanophyceae</taxon>
        <taxon>Synechococcales</taxon>
        <taxon>Merismopediaceae</taxon>
        <taxon>Merismopedia</taxon>
    </lineage>
</organism>
<dbReference type="Proteomes" id="UP000238762">
    <property type="component" value="Unassembled WGS sequence"/>
</dbReference>
<evidence type="ECO:0008006" key="4">
    <source>
        <dbReference type="Google" id="ProtNLM"/>
    </source>
</evidence>
<evidence type="ECO:0000256" key="1">
    <source>
        <dbReference type="SAM" id="SignalP"/>
    </source>
</evidence>
<proteinExistence type="predicted"/>
<sequence>MKLGLGFTSVLTAGLVLLSFAGMAPSAFGGQGGVAVGIGFDLNPDGSIDYLVGAAAVGKTSAFSYAMTDNNSNINVGALGTGAAFEVHSYVDPTGESAAYQETDVFVEEESVEGLGSSQANQLDSSGLIDKIYDYQLSE</sequence>
<dbReference type="RefSeq" id="WP_106290779.1">
    <property type="nucleotide sequence ID" value="NZ_CAWNTC010000168.1"/>
</dbReference>
<dbReference type="AlphaFoldDB" id="A0A2T1BYF5"/>